<keyword evidence="1" id="KW-0472">Membrane</keyword>
<feature type="transmembrane region" description="Helical" evidence="1">
    <location>
        <begin position="7"/>
        <end position="25"/>
    </location>
</feature>
<dbReference type="Proteomes" id="UP000295499">
    <property type="component" value="Unassembled WGS sequence"/>
</dbReference>
<keyword evidence="3" id="KW-1185">Reference proteome</keyword>
<feature type="transmembrane region" description="Helical" evidence="1">
    <location>
        <begin position="110"/>
        <end position="132"/>
    </location>
</feature>
<organism evidence="2 3">
    <name type="scientific">Pedobacter duraquae</name>
    <dbReference type="NCBI Taxonomy" id="425511"/>
    <lineage>
        <taxon>Bacteria</taxon>
        <taxon>Pseudomonadati</taxon>
        <taxon>Bacteroidota</taxon>
        <taxon>Sphingobacteriia</taxon>
        <taxon>Sphingobacteriales</taxon>
        <taxon>Sphingobacteriaceae</taxon>
        <taxon>Pedobacter</taxon>
    </lineage>
</organism>
<comment type="caution">
    <text evidence="2">The sequence shown here is derived from an EMBL/GenBank/DDBJ whole genome shotgun (WGS) entry which is preliminary data.</text>
</comment>
<evidence type="ECO:0000313" key="3">
    <source>
        <dbReference type="Proteomes" id="UP000295499"/>
    </source>
</evidence>
<evidence type="ECO:0000256" key="1">
    <source>
        <dbReference type="SAM" id="Phobius"/>
    </source>
</evidence>
<feature type="transmembrane region" description="Helical" evidence="1">
    <location>
        <begin position="71"/>
        <end position="90"/>
    </location>
</feature>
<sequence length="138" mass="15634">MKYGKTLVASVIFFVLVFLTTYLSTQYLSLQPSSSCMDCSYMRDVLLFSITSIFVIPLIVWIQKRAKLGKVVLSIVIGAAFVAIVFFNMLNLFQERVSSWSSYSTGDELLAVLLDSYLYLTVGASITFFVFYKILKVR</sequence>
<keyword evidence="1" id="KW-1133">Transmembrane helix</keyword>
<reference evidence="2 3" key="1">
    <citation type="submission" date="2019-03" db="EMBL/GenBank/DDBJ databases">
        <title>Genomic Encyclopedia of Archaeal and Bacterial Type Strains, Phase II (KMG-II): from individual species to whole genera.</title>
        <authorList>
            <person name="Goeker M."/>
        </authorList>
    </citation>
    <scope>NUCLEOTIDE SEQUENCE [LARGE SCALE GENOMIC DNA]</scope>
    <source>
        <strain evidence="2 3">DSM 19034</strain>
    </source>
</reference>
<protein>
    <submittedName>
        <fullName evidence="2">Uncharacterized protein</fullName>
    </submittedName>
</protein>
<feature type="transmembrane region" description="Helical" evidence="1">
    <location>
        <begin position="45"/>
        <end position="62"/>
    </location>
</feature>
<evidence type="ECO:0000313" key="2">
    <source>
        <dbReference type="EMBL" id="TDO23785.1"/>
    </source>
</evidence>
<name>A0A4R6IPC6_9SPHI</name>
<dbReference type="EMBL" id="SNWM01000001">
    <property type="protein sequence ID" value="TDO23785.1"/>
    <property type="molecule type" value="Genomic_DNA"/>
</dbReference>
<gene>
    <name evidence="2" type="ORF">CLV32_0070</name>
</gene>
<accession>A0A4R6IPC6</accession>
<proteinExistence type="predicted"/>
<keyword evidence="1" id="KW-0812">Transmembrane</keyword>
<dbReference type="AlphaFoldDB" id="A0A4R6IPC6"/>